<dbReference type="AlphaFoldDB" id="A0A7K0CE50"/>
<feature type="signal peptide" evidence="1">
    <location>
        <begin position="1"/>
        <end position="27"/>
    </location>
</feature>
<gene>
    <name evidence="2" type="ORF">SRB5_18590</name>
</gene>
<proteinExistence type="predicted"/>
<accession>A0A7K0CE50</accession>
<evidence type="ECO:0000313" key="3">
    <source>
        <dbReference type="Proteomes" id="UP000466345"/>
    </source>
</evidence>
<dbReference type="OrthoDB" id="2607492at2"/>
<sequence>MKKHSKLMGAAAAGMLAVLAVASPASASTYTVTYTGQHAGDLCTDEPNYCDGSASFVHDGDHLLVWDNNEDGKSAMVMYYRSDNSGELVMDWNHYGVGTRLDINMNLPESGWVEYRVCLGDYGPRTYNMNGCSGWLHESAA</sequence>
<feature type="chain" id="PRO_5029732221" evidence="1">
    <location>
        <begin position="28"/>
        <end position="141"/>
    </location>
</feature>
<comment type="caution">
    <text evidence="2">The sequence shown here is derived from an EMBL/GenBank/DDBJ whole genome shotgun (WGS) entry which is preliminary data.</text>
</comment>
<evidence type="ECO:0000256" key="1">
    <source>
        <dbReference type="SAM" id="SignalP"/>
    </source>
</evidence>
<name>A0A7K0CE50_9ACTN</name>
<dbReference type="Proteomes" id="UP000466345">
    <property type="component" value="Unassembled WGS sequence"/>
</dbReference>
<keyword evidence="3" id="KW-1185">Reference proteome</keyword>
<protein>
    <submittedName>
        <fullName evidence="2">Uncharacterized protein</fullName>
    </submittedName>
</protein>
<dbReference type="EMBL" id="WEGJ01000004">
    <property type="protein sequence ID" value="MQY11740.1"/>
    <property type="molecule type" value="Genomic_DNA"/>
</dbReference>
<dbReference type="RefSeq" id="WP_153451022.1">
    <property type="nucleotide sequence ID" value="NZ_WEGJ01000004.1"/>
</dbReference>
<evidence type="ECO:0000313" key="2">
    <source>
        <dbReference type="EMBL" id="MQY11740.1"/>
    </source>
</evidence>
<reference evidence="2 3" key="1">
    <citation type="submission" date="2019-10" db="EMBL/GenBank/DDBJ databases">
        <title>Streptomyces smaragdinus sp. nov. and Streptomyces fabii sp. nov., isolated from the gut of fungus growing-termite Macrotermes natalensis.</title>
        <authorList>
            <person name="Schwitalla J."/>
            <person name="Benndorf R."/>
            <person name="Martin K."/>
            <person name="De Beer W."/>
            <person name="Kaster A.-K."/>
            <person name="Vollmers J."/>
            <person name="Poulsen M."/>
            <person name="Beemelmanns C."/>
        </authorList>
    </citation>
    <scope>NUCLEOTIDE SEQUENCE [LARGE SCALE GENOMIC DNA]</scope>
    <source>
        <strain evidence="2 3">RB5</strain>
    </source>
</reference>
<organism evidence="2 3">
    <name type="scientific">Streptomyces smaragdinus</name>
    <dbReference type="NCBI Taxonomy" id="2585196"/>
    <lineage>
        <taxon>Bacteria</taxon>
        <taxon>Bacillati</taxon>
        <taxon>Actinomycetota</taxon>
        <taxon>Actinomycetes</taxon>
        <taxon>Kitasatosporales</taxon>
        <taxon>Streptomycetaceae</taxon>
        <taxon>Streptomyces</taxon>
    </lineage>
</organism>
<keyword evidence="1" id="KW-0732">Signal</keyword>